<evidence type="ECO:0000313" key="3">
    <source>
        <dbReference type="Proteomes" id="UP000559256"/>
    </source>
</evidence>
<evidence type="ECO:0008006" key="4">
    <source>
        <dbReference type="Google" id="ProtNLM"/>
    </source>
</evidence>
<proteinExistence type="predicted"/>
<feature type="signal peptide" evidence="1">
    <location>
        <begin position="1"/>
        <end position="19"/>
    </location>
</feature>
<dbReference type="PANTHER" id="PTHR37049">
    <property type="entry name" value="PEPTIDASE S41 FAMILY PROTEIN"/>
    <property type="match status" value="1"/>
</dbReference>
<dbReference type="Proteomes" id="UP000559256">
    <property type="component" value="Unassembled WGS sequence"/>
</dbReference>
<dbReference type="InterPro" id="IPR052766">
    <property type="entry name" value="S41A_metabolite_peptidase"/>
</dbReference>
<dbReference type="Gene3D" id="3.90.226.10">
    <property type="entry name" value="2-enoyl-CoA Hydratase, Chain A, domain 1"/>
    <property type="match status" value="1"/>
</dbReference>
<name>A0A8H5FKP2_9AGAR</name>
<dbReference type="AlphaFoldDB" id="A0A8H5FKP2"/>
<keyword evidence="1" id="KW-0732">Signal</keyword>
<protein>
    <recommendedName>
        <fullName evidence="4">Tail specific protease domain-containing protein</fullName>
    </recommendedName>
</protein>
<accession>A0A8H5FKP2</accession>
<evidence type="ECO:0000256" key="1">
    <source>
        <dbReference type="SAM" id="SignalP"/>
    </source>
</evidence>
<comment type="caution">
    <text evidence="2">The sequence shown here is derived from an EMBL/GenBank/DDBJ whole genome shotgun (WGS) entry which is preliminary data.</text>
</comment>
<dbReference type="SUPFAM" id="SSF52096">
    <property type="entry name" value="ClpP/crotonase"/>
    <property type="match status" value="1"/>
</dbReference>
<reference evidence="2 3" key="1">
    <citation type="journal article" date="2020" name="ISME J.">
        <title>Uncovering the hidden diversity of litter-decomposition mechanisms in mushroom-forming fungi.</title>
        <authorList>
            <person name="Floudas D."/>
            <person name="Bentzer J."/>
            <person name="Ahren D."/>
            <person name="Johansson T."/>
            <person name="Persson P."/>
            <person name="Tunlid A."/>
        </authorList>
    </citation>
    <scope>NUCLEOTIDE SEQUENCE [LARGE SCALE GENOMIC DNA]</scope>
    <source>
        <strain evidence="2 3">CBS 291.85</strain>
    </source>
</reference>
<dbReference type="EMBL" id="JAACJM010000178">
    <property type="protein sequence ID" value="KAF5340152.1"/>
    <property type="molecule type" value="Genomic_DNA"/>
</dbReference>
<dbReference type="OrthoDB" id="27214at2759"/>
<sequence length="680" mass="73908">MVHTGNLWASLSILGSVLASEVTIQTRQSDDPCAKVGGKKWVDPAVLRACFTSVPVDPDLKENIIDVINKTLLFHTSVNYQISAPEPFTNDVHEDLVKDLARISDQSYDSEFDLHLLCTSHYVIGWILLKLISLQDAVYINFLPIPLVQLTDTYGAQTINIPPEAYKVASAEFADQISVWETALPDGISLESLDGATVLSINGEDPLAAVDQNAEATGGFEGLGTRQNSFFSSYQQGWTYLMGDFAQQNLPLSDSATLQVQRVNQSLADTITLPYRARIGPNTMIDVTDTDTWRSGLCIAFTDDSVTDNSVDSYPDTPTIRRVTKQFMPRLAGSASSNSPSSKSKRGVNVMHDQALVSNVVFPPSLTPPSQNISGNSAQSEFFMLDDGITGVLALGSISGEADLQRALLHGLMGLKSKGAKQLIVDLTNNGGGVMCTAAWLHRILAGPKKTTEPQAILDTKLRANPLAQLILKAIIHNNTDPDGQSAYNPIHFTNADNVPFATDFDYMDPAVKEMINEHEDAFSQRLGSECPPINWPVPPPDEALFEGNKVVLVSNGRCASSCALFAVTMAKEEDAKTVVLGGRKSIQQQYCGTVGGESTNGFSFYDEAKAAGLKDHPLNQPILKVQGIVGLTWRLAFGVEDPTQPEEWQDHPADLNMPLTAEIVNNPLAIWNEVVKQMF</sequence>
<dbReference type="InterPro" id="IPR029045">
    <property type="entry name" value="ClpP/crotonase-like_dom_sf"/>
</dbReference>
<feature type="chain" id="PRO_5034575933" description="Tail specific protease domain-containing protein" evidence="1">
    <location>
        <begin position="20"/>
        <end position="680"/>
    </location>
</feature>
<gene>
    <name evidence="2" type="ORF">D9758_016847</name>
</gene>
<evidence type="ECO:0000313" key="2">
    <source>
        <dbReference type="EMBL" id="KAF5340152.1"/>
    </source>
</evidence>
<dbReference type="PANTHER" id="PTHR37049:SF4">
    <property type="entry name" value="RHODANESE DOMAIN-CONTAINING PROTEIN"/>
    <property type="match status" value="1"/>
</dbReference>
<organism evidence="2 3">
    <name type="scientific">Tetrapyrgos nigripes</name>
    <dbReference type="NCBI Taxonomy" id="182062"/>
    <lineage>
        <taxon>Eukaryota</taxon>
        <taxon>Fungi</taxon>
        <taxon>Dikarya</taxon>
        <taxon>Basidiomycota</taxon>
        <taxon>Agaricomycotina</taxon>
        <taxon>Agaricomycetes</taxon>
        <taxon>Agaricomycetidae</taxon>
        <taxon>Agaricales</taxon>
        <taxon>Marasmiineae</taxon>
        <taxon>Marasmiaceae</taxon>
        <taxon>Tetrapyrgos</taxon>
    </lineage>
</organism>
<keyword evidence="3" id="KW-1185">Reference proteome</keyword>